<keyword evidence="1" id="KW-0732">Signal</keyword>
<feature type="signal peptide" evidence="1">
    <location>
        <begin position="1"/>
        <end position="18"/>
    </location>
</feature>
<dbReference type="EMBL" id="LPUR01000019">
    <property type="protein sequence ID" value="KXH79097.1"/>
    <property type="molecule type" value="Genomic_DNA"/>
</dbReference>
<comment type="caution">
    <text evidence="3">The sequence shown here is derived from an EMBL/GenBank/DDBJ whole genome shotgun (WGS) entry which is preliminary data.</text>
</comment>
<evidence type="ECO:0000313" key="4">
    <source>
        <dbReference type="Proteomes" id="UP000070513"/>
    </source>
</evidence>
<dbReference type="OrthoDB" id="921445at2"/>
<evidence type="ECO:0000256" key="1">
    <source>
        <dbReference type="SAM" id="SignalP"/>
    </source>
</evidence>
<gene>
    <name evidence="3" type="ORF">AU378_20810</name>
</gene>
<protein>
    <recommendedName>
        <fullName evidence="2">Outer membrane protein beta-barrel domain-containing protein</fullName>
    </recommendedName>
</protein>
<feature type="domain" description="Outer membrane protein beta-barrel" evidence="2">
    <location>
        <begin position="218"/>
        <end position="374"/>
    </location>
</feature>
<feature type="chain" id="PRO_5007467377" description="Outer membrane protein beta-barrel domain-containing protein" evidence="1">
    <location>
        <begin position="19"/>
        <end position="403"/>
    </location>
</feature>
<organism evidence="3 4">
    <name type="scientific">Chryseobacterium kwangjuense</name>
    <dbReference type="NCBI Taxonomy" id="267125"/>
    <lineage>
        <taxon>Bacteria</taxon>
        <taxon>Pseudomonadati</taxon>
        <taxon>Bacteroidota</taxon>
        <taxon>Flavobacteriia</taxon>
        <taxon>Flavobacteriales</taxon>
        <taxon>Weeksellaceae</taxon>
        <taxon>Chryseobacterium group</taxon>
        <taxon>Chryseobacterium</taxon>
    </lineage>
</organism>
<accession>A0A135W2H4</accession>
<evidence type="ECO:0000259" key="2">
    <source>
        <dbReference type="Pfam" id="PF13568"/>
    </source>
</evidence>
<name>A0A135W2H4_9FLAO</name>
<dbReference type="InterPro" id="IPR025665">
    <property type="entry name" value="Beta-barrel_OMP_2"/>
</dbReference>
<reference evidence="3 4" key="2">
    <citation type="journal article" date="2016" name="Genome Announc.">
        <title>Draft Genome Sequence of a Biocontrol Rhizobacterium, Chryseobacterium kwangjuense Strain KJ1R5, Isolated from Pepper (Capsicum annuum).</title>
        <authorList>
            <person name="Jeong J.J."/>
            <person name="Park H."/>
            <person name="Park B.H."/>
            <person name="Mannaa M."/>
            <person name="Sang M.K."/>
            <person name="Choi I.G."/>
            <person name="Kim K.D."/>
        </authorList>
    </citation>
    <scope>NUCLEOTIDE SEQUENCE [LARGE SCALE GENOMIC DNA]</scope>
    <source>
        <strain evidence="3 4">KJ1R5</strain>
    </source>
</reference>
<dbReference type="Proteomes" id="UP000070513">
    <property type="component" value="Unassembled WGS sequence"/>
</dbReference>
<dbReference type="RefSeq" id="WP_062653618.1">
    <property type="nucleotide sequence ID" value="NZ_LPUR01000019.1"/>
</dbReference>
<sequence length="403" mass="46593">MKKLSLIAGLLAAGMSFAQIKFEKGYIINNSGERTEVLIKNLDWKNNPVEFDYRSEETSEVKKESIRNIQEFGIDGVSRYVRKKVMIDRSSADLNEMSDTKAPDFKEETVFLKYIVDGKAALLYYDNGPLKRAFYTLNGSEPEQLIYKPYYISEGRIAYNEDFKKQIAEHLNCGIDGKLLSQTEYKEKSLTRIFVSYNQCSGGETVKYDEEKKKRDLFNLTIRPGVNFTSFNTSFSYGYRSDDMDFGNKTSFRIGLEAEFVLPFNKNKWAIFIEPTYQSYKSEAEYIESPDTFFEYRTKSTVDYQSIEIPFGVRHYFFLNKDAKIFVNAGYLVDVKVKSSFTRGQSSYDLKGGNNLVFGAGFKYNNRFSAEFRFGTARTIFRNYRNISSDYKTASVILGYTLF</sequence>
<evidence type="ECO:0000313" key="3">
    <source>
        <dbReference type="EMBL" id="KXH79097.1"/>
    </source>
</evidence>
<dbReference type="AlphaFoldDB" id="A0A135W2H4"/>
<dbReference type="Pfam" id="PF13568">
    <property type="entry name" value="OMP_b-brl_2"/>
    <property type="match status" value="1"/>
</dbReference>
<reference evidence="4" key="1">
    <citation type="submission" date="2015-12" db="EMBL/GenBank/DDBJ databases">
        <title>Genome sequence of a biocontrol rhizobacterium Chryseobacterium kwangjuense strain KJ1R5 isolated from pepper (Capsicum annuum L.).</title>
        <authorList>
            <person name="Jeong J.-J."/>
            <person name="Park H."/>
            <person name="Mannaa M."/>
            <person name="Sang M.K."/>
            <person name="Choi I.-G."/>
            <person name="Kim K.D."/>
        </authorList>
    </citation>
    <scope>NUCLEOTIDE SEQUENCE [LARGE SCALE GENOMIC DNA]</scope>
    <source>
        <strain evidence="4">KJ1R5</strain>
    </source>
</reference>
<proteinExistence type="predicted"/>